<gene>
    <name evidence="1" type="ORF">DFP72DRAFT_1162478</name>
</gene>
<keyword evidence="2" id="KW-1185">Reference proteome</keyword>
<dbReference type="Gene3D" id="3.40.605.10">
    <property type="entry name" value="Aldehyde Dehydrogenase, Chain A, domain 1"/>
    <property type="match status" value="1"/>
</dbReference>
<dbReference type="AlphaFoldDB" id="A0A8H6IJK0"/>
<dbReference type="EMBL" id="JACGCI010000002">
    <property type="protein sequence ID" value="KAF6765629.1"/>
    <property type="molecule type" value="Genomic_DNA"/>
</dbReference>
<accession>A0A8H6IJK0</accession>
<evidence type="ECO:0000313" key="1">
    <source>
        <dbReference type="EMBL" id="KAF6765629.1"/>
    </source>
</evidence>
<evidence type="ECO:0000313" key="2">
    <source>
        <dbReference type="Proteomes" id="UP000521943"/>
    </source>
</evidence>
<protein>
    <submittedName>
        <fullName evidence="1">Uncharacterized protein</fullName>
    </submittedName>
</protein>
<proteinExistence type="predicted"/>
<dbReference type="InterPro" id="IPR016162">
    <property type="entry name" value="Ald_DH_N"/>
</dbReference>
<sequence length="97" mass="10479">MPRQEVFIAEIVPVIGRALRSARELEVWDGGGEDVMLEACNQVNTAHISTQATPASRLARIIFKFTTAAATHLTPMTLELGVKSPVIVHGANLGEEK</sequence>
<dbReference type="GO" id="GO:0016491">
    <property type="term" value="F:oxidoreductase activity"/>
    <property type="evidence" value="ECO:0007669"/>
    <property type="project" value="InterPro"/>
</dbReference>
<dbReference type="Proteomes" id="UP000521943">
    <property type="component" value="Unassembled WGS sequence"/>
</dbReference>
<name>A0A8H6IJK0_9AGAR</name>
<comment type="caution">
    <text evidence="1">The sequence shown here is derived from an EMBL/GenBank/DDBJ whole genome shotgun (WGS) entry which is preliminary data.</text>
</comment>
<reference evidence="1 2" key="1">
    <citation type="submission" date="2020-07" db="EMBL/GenBank/DDBJ databases">
        <title>Comparative genomics of pyrophilous fungi reveals a link between fire events and developmental genes.</title>
        <authorList>
            <consortium name="DOE Joint Genome Institute"/>
            <person name="Steindorff A.S."/>
            <person name="Carver A."/>
            <person name="Calhoun S."/>
            <person name="Stillman K."/>
            <person name="Liu H."/>
            <person name="Lipzen A."/>
            <person name="Pangilinan J."/>
            <person name="Labutti K."/>
            <person name="Bruns T.D."/>
            <person name="Grigoriev I.V."/>
        </authorList>
    </citation>
    <scope>NUCLEOTIDE SEQUENCE [LARGE SCALE GENOMIC DNA]</scope>
    <source>
        <strain evidence="1 2">CBS 144469</strain>
    </source>
</reference>
<organism evidence="1 2">
    <name type="scientific">Ephemerocybe angulata</name>
    <dbReference type="NCBI Taxonomy" id="980116"/>
    <lineage>
        <taxon>Eukaryota</taxon>
        <taxon>Fungi</taxon>
        <taxon>Dikarya</taxon>
        <taxon>Basidiomycota</taxon>
        <taxon>Agaricomycotina</taxon>
        <taxon>Agaricomycetes</taxon>
        <taxon>Agaricomycetidae</taxon>
        <taxon>Agaricales</taxon>
        <taxon>Agaricineae</taxon>
        <taxon>Psathyrellaceae</taxon>
        <taxon>Ephemerocybe</taxon>
    </lineage>
</organism>